<gene>
    <name evidence="13" type="ORF">B4U79_15759</name>
</gene>
<dbReference type="InterPro" id="IPR015720">
    <property type="entry name" value="Emp24-like"/>
</dbReference>
<dbReference type="EMBL" id="NCKU01000082">
    <property type="protein sequence ID" value="RWS17401.1"/>
    <property type="molecule type" value="Genomic_DNA"/>
</dbReference>
<keyword evidence="7 10" id="KW-0472">Membrane</keyword>
<dbReference type="PANTHER" id="PTHR22811">
    <property type="entry name" value="TRANSMEMBRANE EMP24 DOMAIN-CONTAINING PROTEIN"/>
    <property type="match status" value="1"/>
</dbReference>
<evidence type="ECO:0000256" key="4">
    <source>
        <dbReference type="ARBA" id="ARBA00022692"/>
    </source>
</evidence>
<evidence type="ECO:0000256" key="2">
    <source>
        <dbReference type="ARBA" id="ARBA00007104"/>
    </source>
</evidence>
<evidence type="ECO:0000259" key="12">
    <source>
        <dbReference type="PROSITE" id="PS50866"/>
    </source>
</evidence>
<feature type="signal peptide" evidence="11">
    <location>
        <begin position="1"/>
        <end position="22"/>
    </location>
</feature>
<name>A0A3S3SQ45_9ACAR</name>
<evidence type="ECO:0000256" key="3">
    <source>
        <dbReference type="ARBA" id="ARBA00022473"/>
    </source>
</evidence>
<dbReference type="InterPro" id="IPR036598">
    <property type="entry name" value="GOLD_dom_sf"/>
</dbReference>
<keyword evidence="5 11" id="KW-0732">Signal</keyword>
<dbReference type="Proteomes" id="UP000285301">
    <property type="component" value="Unassembled WGS sequence"/>
</dbReference>
<evidence type="ECO:0000256" key="11">
    <source>
        <dbReference type="SAM" id="SignalP"/>
    </source>
</evidence>
<evidence type="ECO:0000256" key="9">
    <source>
        <dbReference type="RuleBase" id="RU003827"/>
    </source>
</evidence>
<organism evidence="13 14">
    <name type="scientific">Dinothrombium tinctorium</name>
    <dbReference type="NCBI Taxonomy" id="1965070"/>
    <lineage>
        <taxon>Eukaryota</taxon>
        <taxon>Metazoa</taxon>
        <taxon>Ecdysozoa</taxon>
        <taxon>Arthropoda</taxon>
        <taxon>Chelicerata</taxon>
        <taxon>Arachnida</taxon>
        <taxon>Acari</taxon>
        <taxon>Acariformes</taxon>
        <taxon>Trombidiformes</taxon>
        <taxon>Prostigmata</taxon>
        <taxon>Anystina</taxon>
        <taxon>Parasitengona</taxon>
        <taxon>Trombidioidea</taxon>
        <taxon>Trombidiidae</taxon>
        <taxon>Dinothrombium</taxon>
    </lineage>
</organism>
<reference evidence="13 14" key="1">
    <citation type="journal article" date="2018" name="Gigascience">
        <title>Genomes of trombidid mites reveal novel predicted allergens and laterally-transferred genes associated with secondary metabolism.</title>
        <authorList>
            <person name="Dong X."/>
            <person name="Chaisiri K."/>
            <person name="Xia D."/>
            <person name="Armstrong S.D."/>
            <person name="Fang Y."/>
            <person name="Donnelly M.J."/>
            <person name="Kadowaki T."/>
            <person name="McGarry J.W."/>
            <person name="Darby A.C."/>
            <person name="Makepeace B.L."/>
        </authorList>
    </citation>
    <scope>NUCLEOTIDE SEQUENCE [LARGE SCALE GENOMIC DNA]</scope>
    <source>
        <strain evidence="13">UoL-WK</strain>
    </source>
</reference>
<dbReference type="OrthoDB" id="5976732at2759"/>
<dbReference type="AlphaFoldDB" id="A0A3S3SQ45"/>
<evidence type="ECO:0000313" key="14">
    <source>
        <dbReference type="Proteomes" id="UP000285301"/>
    </source>
</evidence>
<feature type="domain" description="GOLD" evidence="12">
    <location>
        <begin position="57"/>
        <end position="150"/>
    </location>
</feature>
<feature type="transmembrane region" description="Helical" evidence="10">
    <location>
        <begin position="225"/>
        <end position="248"/>
    </location>
</feature>
<feature type="chain" id="PRO_5018552963" evidence="11">
    <location>
        <begin position="23"/>
        <end position="259"/>
    </location>
</feature>
<dbReference type="InterPro" id="IPR009038">
    <property type="entry name" value="GOLD_dom"/>
</dbReference>
<dbReference type="SMART" id="SM01190">
    <property type="entry name" value="EMP24_GP25L"/>
    <property type="match status" value="1"/>
</dbReference>
<evidence type="ECO:0000256" key="1">
    <source>
        <dbReference type="ARBA" id="ARBA00004479"/>
    </source>
</evidence>
<accession>A0A3S3SQ45</accession>
<evidence type="ECO:0000256" key="7">
    <source>
        <dbReference type="ARBA" id="ARBA00023136"/>
    </source>
</evidence>
<comment type="similarity">
    <text evidence="2 9">Belongs to the EMP24/GP25L family.</text>
</comment>
<comment type="caution">
    <text evidence="13">The sequence shown here is derived from an EMBL/GenBank/DDBJ whole genome shotgun (WGS) entry which is preliminary data.</text>
</comment>
<comment type="subcellular location">
    <subcellularLocation>
        <location evidence="8">Endomembrane system</location>
        <topology evidence="8">Single-pass membrane protein</topology>
    </subcellularLocation>
    <subcellularLocation>
        <location evidence="1 9">Membrane</location>
        <topology evidence="1 9">Single-pass type I membrane protein</topology>
    </subcellularLocation>
</comment>
<evidence type="ECO:0000256" key="8">
    <source>
        <dbReference type="ARBA" id="ARBA00037847"/>
    </source>
</evidence>
<dbReference type="Pfam" id="PF01105">
    <property type="entry name" value="EMP24_GP25L"/>
    <property type="match status" value="1"/>
</dbReference>
<evidence type="ECO:0000256" key="5">
    <source>
        <dbReference type="ARBA" id="ARBA00022729"/>
    </source>
</evidence>
<sequence length="259" mass="30837">MQVHWFCSIIFILEIIANKMVCVTPPTSALKALPNRDPFSGEMEDLEFRVFIEPYKVECFYQNVYKDHVLEITYQVIEMASRWQWLYVPSDVRDLTIDFKLIDSSSNNVIIEEFAKQEGSHTHEVKQNNSYKICFDNSRSPVSMSINLEVYLYSLEDDDRWGYFEDDFTYPPDIVVDESLETIKASVNKVRDYLIKVEHYQNERQAIERRDRIIAEKNFNYINRFSFLSVLFMIILGVLQIVIIRSLFEEKSFIKRWIK</sequence>
<evidence type="ECO:0000313" key="13">
    <source>
        <dbReference type="EMBL" id="RWS17401.1"/>
    </source>
</evidence>
<dbReference type="GO" id="GO:0012505">
    <property type="term" value="C:endomembrane system"/>
    <property type="evidence" value="ECO:0007669"/>
    <property type="project" value="UniProtKB-SubCell"/>
</dbReference>
<keyword evidence="4 9" id="KW-0812">Transmembrane</keyword>
<dbReference type="GO" id="GO:0016020">
    <property type="term" value="C:membrane"/>
    <property type="evidence" value="ECO:0007669"/>
    <property type="project" value="UniProtKB-SubCell"/>
</dbReference>
<protein>
    <submittedName>
        <fullName evidence="13">Transmembrane emp24 domain-containing protein 1-like protein</fullName>
    </submittedName>
</protein>
<proteinExistence type="inferred from homology"/>
<keyword evidence="6 10" id="KW-1133">Transmembrane helix</keyword>
<evidence type="ECO:0000256" key="10">
    <source>
        <dbReference type="SAM" id="Phobius"/>
    </source>
</evidence>
<dbReference type="PROSITE" id="PS50866">
    <property type="entry name" value="GOLD"/>
    <property type="match status" value="1"/>
</dbReference>
<keyword evidence="14" id="KW-1185">Reference proteome</keyword>
<dbReference type="SUPFAM" id="SSF101576">
    <property type="entry name" value="Supernatant protein factor (SPF), C-terminal domain"/>
    <property type="match status" value="1"/>
</dbReference>
<evidence type="ECO:0000256" key="6">
    <source>
        <dbReference type="ARBA" id="ARBA00022989"/>
    </source>
</evidence>
<dbReference type="STRING" id="1965070.A0A3S3SQ45"/>
<keyword evidence="3" id="KW-0217">Developmental protein</keyword>